<keyword evidence="1" id="KW-0812">Transmembrane</keyword>
<keyword evidence="1" id="KW-0472">Membrane</keyword>
<accession>A0AAV4XBD6</accession>
<feature type="transmembrane region" description="Helical" evidence="1">
    <location>
        <begin position="101"/>
        <end position="121"/>
    </location>
</feature>
<dbReference type="AlphaFoldDB" id="A0AAV4XBD6"/>
<proteinExistence type="predicted"/>
<comment type="caution">
    <text evidence="2">The sequence shown here is derived from an EMBL/GenBank/DDBJ whole genome shotgun (WGS) entry which is preliminary data.</text>
</comment>
<sequence length="307" mass="35143">MHWQHFYTGTAQQNLLTKGSRRIRCSRSYAFVLRDFRLVNAWCGSSSQPSCIVCIDSLEVRKGRLSWIKKCSGSLFGRNGSIVYTVTAPAKSSHKKDREDSVAVAVTLSCFVVSVWCYIVRLQQSALMHSLHRISGASKGVIICILYRRGRGAIRASETEGVEVLWGRGVRYGVLQRSGNRLGMECCRRTECPERSCLTRNLIKFALEPPFGYIFHFLLQQVVTDWRTECPERSCLTRNLIKFALEPPFGYIFHFLLQQVVTDWRTECPERNCLTNLIKFALQLRLGIFFISCTESDDEPEVDMQDD</sequence>
<keyword evidence="1" id="KW-1133">Transmembrane helix</keyword>
<organism evidence="2 3">
    <name type="scientific">Caerostris extrusa</name>
    <name type="common">Bark spider</name>
    <name type="synonym">Caerostris bankana</name>
    <dbReference type="NCBI Taxonomy" id="172846"/>
    <lineage>
        <taxon>Eukaryota</taxon>
        <taxon>Metazoa</taxon>
        <taxon>Ecdysozoa</taxon>
        <taxon>Arthropoda</taxon>
        <taxon>Chelicerata</taxon>
        <taxon>Arachnida</taxon>
        <taxon>Araneae</taxon>
        <taxon>Araneomorphae</taxon>
        <taxon>Entelegynae</taxon>
        <taxon>Araneoidea</taxon>
        <taxon>Araneidae</taxon>
        <taxon>Caerostris</taxon>
    </lineage>
</organism>
<keyword evidence="3" id="KW-1185">Reference proteome</keyword>
<evidence type="ECO:0000313" key="2">
    <source>
        <dbReference type="EMBL" id="GIY91922.1"/>
    </source>
</evidence>
<evidence type="ECO:0000256" key="1">
    <source>
        <dbReference type="SAM" id="Phobius"/>
    </source>
</evidence>
<dbReference type="EMBL" id="BPLR01000071">
    <property type="protein sequence ID" value="GIY91922.1"/>
    <property type="molecule type" value="Genomic_DNA"/>
</dbReference>
<dbReference type="Proteomes" id="UP001054945">
    <property type="component" value="Unassembled WGS sequence"/>
</dbReference>
<reference evidence="2 3" key="1">
    <citation type="submission" date="2021-06" db="EMBL/GenBank/DDBJ databases">
        <title>Caerostris extrusa draft genome.</title>
        <authorList>
            <person name="Kono N."/>
            <person name="Arakawa K."/>
        </authorList>
    </citation>
    <scope>NUCLEOTIDE SEQUENCE [LARGE SCALE GENOMIC DNA]</scope>
</reference>
<gene>
    <name evidence="2" type="ORF">CEXT_476531</name>
</gene>
<name>A0AAV4XBD6_CAEEX</name>
<protein>
    <submittedName>
        <fullName evidence="2">Uncharacterized protein</fullName>
    </submittedName>
</protein>
<evidence type="ECO:0000313" key="3">
    <source>
        <dbReference type="Proteomes" id="UP001054945"/>
    </source>
</evidence>